<comment type="similarity">
    <text evidence="1">Belongs to the PhzF family.</text>
</comment>
<evidence type="ECO:0000256" key="1">
    <source>
        <dbReference type="ARBA" id="ARBA00008270"/>
    </source>
</evidence>
<gene>
    <name evidence="3" type="ORF">EWH08_18490</name>
</gene>
<dbReference type="RefSeq" id="WP_008829896.1">
    <property type="nucleotide sequence ID" value="NZ_JACBZE010000013.1"/>
</dbReference>
<dbReference type="NCBIfam" id="TIGR00654">
    <property type="entry name" value="PhzF_family"/>
    <property type="match status" value="1"/>
</dbReference>
<dbReference type="PANTHER" id="PTHR13774:SF32">
    <property type="entry name" value="ANTISENSE-ENHANCING SEQUENCE 1"/>
    <property type="match status" value="1"/>
</dbReference>
<evidence type="ECO:0000256" key="2">
    <source>
        <dbReference type="PIRSR" id="PIRSR016184-1"/>
    </source>
</evidence>
<accession>A0A4Q4IWX0</accession>
<sequence length="288" mass="30580">MPTYSYFTVDVFTNRRFGGNPLAVFPDAQGLDATTMQALAAEMNYSETTFVLPPDDPSNTARVRIFNRTAEMPFAGHPNVGTAWIMSSLGLASGPRLRFEVPAGIVEVSLCPDGKVEIEAPQPLSTAPDLPAALVAPCLSIDPARIITSRHPPLVASVGIDFLLVELAEGSLVHLAPDITAFRQAASVEDSTRLSILAYERCVDMVRARMFAPLAGTWEDPATGSANAALAALLLSLGGGDKLELQAVQGVEMGRPSMLFLRAWRIGGEIRSAVAGRCVPVFSGTVTL</sequence>
<evidence type="ECO:0000313" key="3">
    <source>
        <dbReference type="EMBL" id="RYL97830.1"/>
    </source>
</evidence>
<comment type="caution">
    <text evidence="3">The sequence shown here is derived from an EMBL/GenBank/DDBJ whole genome shotgun (WGS) entry which is preliminary data.</text>
</comment>
<reference evidence="3 4" key="1">
    <citation type="submission" date="2019-02" db="EMBL/GenBank/DDBJ databases">
        <authorList>
            <person name="Feng G."/>
        </authorList>
    </citation>
    <scope>NUCLEOTIDE SEQUENCE [LARGE SCALE GENOMIC DNA]</scope>
    <source>
        <strain evidence="3 4">DSM 26779</strain>
    </source>
</reference>
<dbReference type="InterPro" id="IPR003719">
    <property type="entry name" value="Phenazine_PhzF-like"/>
</dbReference>
<name>A0A4Q4IWX0_9SPHN</name>
<organism evidence="3 4">
    <name type="scientific">Sphingobium indicum</name>
    <dbReference type="NCBI Taxonomy" id="332055"/>
    <lineage>
        <taxon>Bacteria</taxon>
        <taxon>Pseudomonadati</taxon>
        <taxon>Pseudomonadota</taxon>
        <taxon>Alphaproteobacteria</taxon>
        <taxon>Sphingomonadales</taxon>
        <taxon>Sphingomonadaceae</taxon>
        <taxon>Sphingobium</taxon>
    </lineage>
</organism>
<dbReference type="EMBL" id="SEOM01000011">
    <property type="protein sequence ID" value="RYL97830.1"/>
    <property type="molecule type" value="Genomic_DNA"/>
</dbReference>
<evidence type="ECO:0000313" key="4">
    <source>
        <dbReference type="Proteomes" id="UP000292734"/>
    </source>
</evidence>
<dbReference type="AlphaFoldDB" id="A0A4Q4IWX0"/>
<dbReference type="PIRSF" id="PIRSF016184">
    <property type="entry name" value="PhzC_PhzF"/>
    <property type="match status" value="1"/>
</dbReference>
<dbReference type="Proteomes" id="UP000292734">
    <property type="component" value="Unassembled WGS sequence"/>
</dbReference>
<dbReference type="PANTHER" id="PTHR13774">
    <property type="entry name" value="PHENAZINE BIOSYNTHESIS PROTEIN"/>
    <property type="match status" value="1"/>
</dbReference>
<dbReference type="GO" id="GO:0005737">
    <property type="term" value="C:cytoplasm"/>
    <property type="evidence" value="ECO:0007669"/>
    <property type="project" value="TreeGrafter"/>
</dbReference>
<protein>
    <submittedName>
        <fullName evidence="3">PhzF family phenazine biosynthesis protein</fullName>
    </submittedName>
</protein>
<dbReference type="SUPFAM" id="SSF54506">
    <property type="entry name" value="Diaminopimelate epimerase-like"/>
    <property type="match status" value="1"/>
</dbReference>
<dbReference type="GO" id="GO:0016853">
    <property type="term" value="F:isomerase activity"/>
    <property type="evidence" value="ECO:0007669"/>
    <property type="project" value="TreeGrafter"/>
</dbReference>
<feature type="active site" evidence="2">
    <location>
        <position position="47"/>
    </location>
</feature>
<dbReference type="Gene3D" id="3.10.310.10">
    <property type="entry name" value="Diaminopimelate Epimerase, Chain A, domain 1"/>
    <property type="match status" value="2"/>
</dbReference>
<dbReference type="Pfam" id="PF02567">
    <property type="entry name" value="PhzC-PhzF"/>
    <property type="match status" value="1"/>
</dbReference>
<proteinExistence type="inferred from homology"/>